<dbReference type="RefSeq" id="WP_394312606.1">
    <property type="nucleotide sequence ID" value="NZ_JBHGPK010000009.1"/>
</dbReference>
<dbReference type="InterPro" id="IPR036895">
    <property type="entry name" value="Uracil-DNA_glycosylase-like_sf"/>
</dbReference>
<reference evidence="1 2" key="1">
    <citation type="submission" date="2024-09" db="EMBL/GenBank/DDBJ databases">
        <title>Description of Labrys sedimenti sp. nov., isolated from a diclofenac-degrading enrichment culture, and genome-based reclassification of Labrys portucalensis as a later heterotypic synonym of Labrys neptuniae.</title>
        <authorList>
            <person name="Tancsics A."/>
            <person name="Csepanyi A."/>
        </authorList>
    </citation>
    <scope>NUCLEOTIDE SEQUENCE [LARGE SCALE GENOMIC DNA]</scope>
    <source>
        <strain evidence="1 2">LMG 23412</strain>
    </source>
</reference>
<evidence type="ECO:0000313" key="1">
    <source>
        <dbReference type="EMBL" id="MFC2252045.1"/>
    </source>
</evidence>
<sequence>MPTSLRDVMRDVLDGWHDDLPPAWRDILGPVELGFADMDGELALEPWEPVFPVRKGRLFPGQPRGAHMLRAFDGLEPQQVRCVVLGQDPYPSPDFSTGRAFEAGNVAEWRELEKMFSVSIRTVMQMIVAARTGEAGWAGSTTDWPRLRTAIEAGTVALEPANAVADRWVASGALLLNASLTLSRFQVSIDPHQSRGHLPLWRPLIVAVLRHLAGSGQKVVFLGFGEAAAQTLRAAGIMEGDDCILREHPARGDAVLGLPNPFILGNERLKALGAAPIDW</sequence>
<dbReference type="Proteomes" id="UP001595190">
    <property type="component" value="Unassembled WGS sequence"/>
</dbReference>
<evidence type="ECO:0000313" key="2">
    <source>
        <dbReference type="Proteomes" id="UP001595190"/>
    </source>
</evidence>
<dbReference type="PANTHER" id="PTHR11264:SF8">
    <property type="entry name" value="URACIL-DNA GLYCOSYLASE-LIKE DOMAIN-CONTAINING PROTEIN"/>
    <property type="match status" value="1"/>
</dbReference>
<dbReference type="PANTHER" id="PTHR11264">
    <property type="entry name" value="URACIL-DNA GLYCOSYLASE"/>
    <property type="match status" value="1"/>
</dbReference>
<dbReference type="InterPro" id="IPR002043">
    <property type="entry name" value="UDG_fam1"/>
</dbReference>
<organism evidence="1 2">
    <name type="scientific">Labrys neptuniae</name>
    <dbReference type="NCBI Taxonomy" id="376174"/>
    <lineage>
        <taxon>Bacteria</taxon>
        <taxon>Pseudomonadati</taxon>
        <taxon>Pseudomonadota</taxon>
        <taxon>Alphaproteobacteria</taxon>
        <taxon>Hyphomicrobiales</taxon>
        <taxon>Xanthobacteraceae</taxon>
        <taxon>Labrys</taxon>
    </lineage>
</organism>
<dbReference type="Gene3D" id="3.40.470.10">
    <property type="entry name" value="Uracil-DNA glycosylase-like domain"/>
    <property type="match status" value="1"/>
</dbReference>
<proteinExistence type="predicted"/>
<gene>
    <name evidence="1" type="ORF">ACETRX_20585</name>
</gene>
<protein>
    <submittedName>
        <fullName evidence="1">Uracil-DNA glycosylase</fullName>
    </submittedName>
</protein>
<comment type="caution">
    <text evidence="1">The sequence shown here is derived from an EMBL/GenBank/DDBJ whole genome shotgun (WGS) entry which is preliminary data.</text>
</comment>
<dbReference type="SUPFAM" id="SSF52141">
    <property type="entry name" value="Uracil-DNA glycosylase-like"/>
    <property type="match status" value="1"/>
</dbReference>
<dbReference type="EMBL" id="JBHGPK010000009">
    <property type="protein sequence ID" value="MFC2252045.1"/>
    <property type="molecule type" value="Genomic_DNA"/>
</dbReference>
<name>A0ABV6ZIN3_9HYPH</name>
<accession>A0ABV6ZIN3</accession>